<dbReference type="AlphaFoldDB" id="A0A9N9GS47"/>
<gene>
    <name evidence="1" type="ORF">AGERDE_LOCUS10513</name>
</gene>
<accession>A0A9N9GS47</accession>
<comment type="caution">
    <text evidence="1">The sequence shown here is derived from an EMBL/GenBank/DDBJ whole genome shotgun (WGS) entry which is preliminary data.</text>
</comment>
<dbReference type="Proteomes" id="UP000789831">
    <property type="component" value="Unassembled WGS sequence"/>
</dbReference>
<dbReference type="EMBL" id="CAJVPL010003323">
    <property type="protein sequence ID" value="CAG8630645.1"/>
    <property type="molecule type" value="Genomic_DNA"/>
</dbReference>
<reference evidence="1" key="1">
    <citation type="submission" date="2021-06" db="EMBL/GenBank/DDBJ databases">
        <authorList>
            <person name="Kallberg Y."/>
            <person name="Tangrot J."/>
            <person name="Rosling A."/>
        </authorList>
    </citation>
    <scope>NUCLEOTIDE SEQUENCE</scope>
    <source>
        <strain evidence="1">MT106</strain>
    </source>
</reference>
<proteinExistence type="predicted"/>
<organism evidence="1 2">
    <name type="scientific">Ambispora gerdemannii</name>
    <dbReference type="NCBI Taxonomy" id="144530"/>
    <lineage>
        <taxon>Eukaryota</taxon>
        <taxon>Fungi</taxon>
        <taxon>Fungi incertae sedis</taxon>
        <taxon>Mucoromycota</taxon>
        <taxon>Glomeromycotina</taxon>
        <taxon>Glomeromycetes</taxon>
        <taxon>Archaeosporales</taxon>
        <taxon>Ambisporaceae</taxon>
        <taxon>Ambispora</taxon>
    </lineage>
</organism>
<sequence>MSSQSLATNSLSLDLSELNLENTENKQIQEETVAQIQIPPKGNN</sequence>
<name>A0A9N9GS47_9GLOM</name>
<protein>
    <submittedName>
        <fullName evidence="1">2747_t:CDS:1</fullName>
    </submittedName>
</protein>
<evidence type="ECO:0000313" key="2">
    <source>
        <dbReference type="Proteomes" id="UP000789831"/>
    </source>
</evidence>
<keyword evidence="2" id="KW-1185">Reference proteome</keyword>
<evidence type="ECO:0000313" key="1">
    <source>
        <dbReference type="EMBL" id="CAG8630645.1"/>
    </source>
</evidence>